<evidence type="ECO:0000256" key="2">
    <source>
        <dbReference type="ARBA" id="ARBA00022801"/>
    </source>
</evidence>
<sequence length="384" mass="41516">MLDTEALVDIRRTLHRIPEGGFAEFETQRTLLSIIASLPQSHLTVRTWETGILVRVTGTGVAPRRCIGYRTDIDGLPVQEETGLPYASQHPGWMHACGHDVHMTIAIGVLSHFAHHPPADDLLFVFQPAEEGPGGALPMLQSEAFNAWRPDQMLALHVAPEYPVGTIATRPGLLFANTSELFIDLVGRGGHAAYPHRTRDMVVAAAHLITQLQTVVARNVDPLDSAVVTIGKLTGGTKQNIIAERARLEGTIRTLSQPAMAAVKARVEALVRGIEAGFDCQADIDYGANYLQVWNDETLTRRFMAFVQSAGTAELVECGPAMTGEDFGYFLGEIPGFMFWLGVDTPYGLHHGQMSPNEAAIDVAVRTVVAYIASQCGEGAATNG</sequence>
<keyword evidence="3 5" id="KW-0220">Diaminopimelate biosynthesis</keyword>
<protein>
    <recommendedName>
        <fullName evidence="5">N-acetyldiaminopimelate deacetylase</fullName>
        <ecNumber evidence="5">3.5.1.47</ecNumber>
    </recommendedName>
</protein>
<dbReference type="Proteomes" id="UP001232973">
    <property type="component" value="Unassembled WGS sequence"/>
</dbReference>
<keyword evidence="8" id="KW-1185">Reference proteome</keyword>
<comment type="caution">
    <text evidence="7">The sequence shown here is derived from an EMBL/GenBank/DDBJ whole genome shotgun (WGS) entry which is preliminary data.</text>
</comment>
<dbReference type="SUPFAM" id="SSF55031">
    <property type="entry name" value="Bacterial exopeptidase dimerisation domain"/>
    <property type="match status" value="1"/>
</dbReference>
<evidence type="ECO:0000313" key="8">
    <source>
        <dbReference type="Proteomes" id="UP001232973"/>
    </source>
</evidence>
<dbReference type="PANTHER" id="PTHR11014:SF98">
    <property type="entry name" value="N-ACETYLDIAMINOPIMELATE DEACETYLASE"/>
    <property type="match status" value="1"/>
</dbReference>
<keyword evidence="2 5" id="KW-0378">Hydrolase</keyword>
<dbReference type="InterPro" id="IPR023905">
    <property type="entry name" value="AcetylDAP_deacetylase"/>
</dbReference>
<organism evidence="7 8">
    <name type="scientific">Alicyclobacillus cycloheptanicus</name>
    <dbReference type="NCBI Taxonomy" id="1457"/>
    <lineage>
        <taxon>Bacteria</taxon>
        <taxon>Bacillati</taxon>
        <taxon>Bacillota</taxon>
        <taxon>Bacilli</taxon>
        <taxon>Bacillales</taxon>
        <taxon>Alicyclobacillaceae</taxon>
        <taxon>Alicyclobacillus</taxon>
    </lineage>
</organism>
<dbReference type="PANTHER" id="PTHR11014">
    <property type="entry name" value="PEPTIDASE M20 FAMILY MEMBER"/>
    <property type="match status" value="1"/>
</dbReference>
<comment type="similarity">
    <text evidence="5">Belongs to the peptidase M20A family. N-acetyldiaminopimelate deacetylase subfamily.</text>
</comment>
<dbReference type="GO" id="GO:0050118">
    <property type="term" value="F:N-acetyldiaminopimelate deacetylase activity"/>
    <property type="evidence" value="ECO:0007669"/>
    <property type="project" value="UniProtKB-EC"/>
</dbReference>
<dbReference type="Pfam" id="PF01546">
    <property type="entry name" value="Peptidase_M20"/>
    <property type="match status" value="1"/>
</dbReference>
<dbReference type="HAMAP" id="MF_01692">
    <property type="entry name" value="DapEL"/>
    <property type="match status" value="1"/>
</dbReference>
<evidence type="ECO:0000256" key="5">
    <source>
        <dbReference type="HAMAP-Rule" id="MF_01692"/>
    </source>
</evidence>
<keyword evidence="1 5" id="KW-0028">Amino-acid biosynthesis</keyword>
<reference evidence="7 8" key="1">
    <citation type="submission" date="2023-07" db="EMBL/GenBank/DDBJ databases">
        <title>Genomic Encyclopedia of Type Strains, Phase IV (KMG-IV): sequencing the most valuable type-strain genomes for metagenomic binning, comparative biology and taxonomic classification.</title>
        <authorList>
            <person name="Goeker M."/>
        </authorList>
    </citation>
    <scope>NUCLEOTIDE SEQUENCE [LARGE SCALE GENOMIC DNA]</scope>
    <source>
        <strain evidence="7 8">DSM 4006</strain>
    </source>
</reference>
<comment type="pathway">
    <text evidence="5">Amino-acid biosynthesis; L-lysine biosynthesis via DAP pathway; LL-2,6-diaminopimelate from (S)-tetrahydrodipicolinate (acetylase route): step 3/3.</text>
</comment>
<evidence type="ECO:0000256" key="4">
    <source>
        <dbReference type="ARBA" id="ARBA00023154"/>
    </source>
</evidence>
<comment type="catalytic activity">
    <reaction evidence="5">
        <text>N-acetyl-(2S,6S)-2,6-diaminopimelate + H2O = (2S,6S)-2,6-diaminopimelate + acetate</text>
        <dbReference type="Rhea" id="RHEA:20405"/>
        <dbReference type="ChEBI" id="CHEBI:15377"/>
        <dbReference type="ChEBI" id="CHEBI:30089"/>
        <dbReference type="ChEBI" id="CHEBI:57609"/>
        <dbReference type="ChEBI" id="CHEBI:58767"/>
        <dbReference type="EC" id="3.5.1.47"/>
    </reaction>
</comment>
<dbReference type="InterPro" id="IPR011650">
    <property type="entry name" value="Peptidase_M20_dimer"/>
</dbReference>
<evidence type="ECO:0000256" key="1">
    <source>
        <dbReference type="ARBA" id="ARBA00022605"/>
    </source>
</evidence>
<evidence type="ECO:0000259" key="6">
    <source>
        <dbReference type="Pfam" id="PF07687"/>
    </source>
</evidence>
<name>A0ABT9XIB3_9BACL</name>
<dbReference type="InterPro" id="IPR017439">
    <property type="entry name" value="Amidohydrolase"/>
</dbReference>
<dbReference type="EMBL" id="JAUSTP010000007">
    <property type="protein sequence ID" value="MDQ0189451.1"/>
    <property type="molecule type" value="Genomic_DNA"/>
</dbReference>
<dbReference type="InterPro" id="IPR002933">
    <property type="entry name" value="Peptidase_M20"/>
</dbReference>
<evidence type="ECO:0000313" key="7">
    <source>
        <dbReference type="EMBL" id="MDQ0189451.1"/>
    </source>
</evidence>
<dbReference type="SUPFAM" id="SSF53187">
    <property type="entry name" value="Zn-dependent exopeptidases"/>
    <property type="match status" value="1"/>
</dbReference>
<dbReference type="RefSeq" id="WP_274457110.1">
    <property type="nucleotide sequence ID" value="NZ_CP067097.1"/>
</dbReference>
<feature type="domain" description="Peptidase M20 dimerisation" evidence="6">
    <location>
        <begin position="185"/>
        <end position="272"/>
    </location>
</feature>
<dbReference type="Gene3D" id="3.40.630.10">
    <property type="entry name" value="Zn peptidases"/>
    <property type="match status" value="1"/>
</dbReference>
<accession>A0ABT9XIB3</accession>
<dbReference type="Gene3D" id="3.30.70.360">
    <property type="match status" value="1"/>
</dbReference>
<feature type="active site" evidence="5">
    <location>
        <position position="72"/>
    </location>
</feature>
<dbReference type="InterPro" id="IPR036264">
    <property type="entry name" value="Bact_exopeptidase_dim_dom"/>
</dbReference>
<comment type="function">
    <text evidence="5">Catalyzes the conversion of N-acetyl-diaminopimelate to diaminopimelate and acetate.</text>
</comment>
<gene>
    <name evidence="7" type="ORF">J2S03_001283</name>
</gene>
<dbReference type="EC" id="3.5.1.47" evidence="5"/>
<feature type="active site" description="Proton acceptor" evidence="5">
    <location>
        <position position="131"/>
    </location>
</feature>
<evidence type="ECO:0000256" key="3">
    <source>
        <dbReference type="ARBA" id="ARBA00022915"/>
    </source>
</evidence>
<dbReference type="Pfam" id="PF07687">
    <property type="entry name" value="M20_dimer"/>
    <property type="match status" value="1"/>
</dbReference>
<proteinExistence type="inferred from homology"/>
<dbReference type="CDD" id="cd05670">
    <property type="entry name" value="M20_Acy1_YkuR-like"/>
    <property type="match status" value="1"/>
</dbReference>
<keyword evidence="4 5" id="KW-0457">Lysine biosynthesis</keyword>
<dbReference type="NCBIfam" id="TIGR01891">
    <property type="entry name" value="amidohydrolases"/>
    <property type="match status" value="1"/>
</dbReference>
<dbReference type="PIRSF" id="PIRSF005962">
    <property type="entry name" value="Pept_M20D_amidohydro"/>
    <property type="match status" value="1"/>
</dbReference>